<feature type="domain" description="Calponin-homology (CH)" evidence="7">
    <location>
        <begin position="29"/>
        <end position="137"/>
    </location>
</feature>
<organism evidence="8 9">
    <name type="scientific">Patella caerulea</name>
    <name type="common">Rayed Mediterranean limpet</name>
    <dbReference type="NCBI Taxonomy" id="87958"/>
    <lineage>
        <taxon>Eukaryota</taxon>
        <taxon>Metazoa</taxon>
        <taxon>Spiralia</taxon>
        <taxon>Lophotrochozoa</taxon>
        <taxon>Mollusca</taxon>
        <taxon>Gastropoda</taxon>
        <taxon>Patellogastropoda</taxon>
        <taxon>Patelloidea</taxon>
        <taxon>Patellidae</taxon>
        <taxon>Patella</taxon>
    </lineage>
</organism>
<keyword evidence="4" id="KW-1133">Transmembrane helix</keyword>
<keyword evidence="2" id="KW-0812">Transmembrane</keyword>
<dbReference type="GO" id="GO:0051015">
    <property type="term" value="F:actin filament binding"/>
    <property type="evidence" value="ECO:0007669"/>
    <property type="project" value="TreeGrafter"/>
</dbReference>
<dbReference type="GO" id="GO:0005640">
    <property type="term" value="C:nuclear outer membrane"/>
    <property type="evidence" value="ECO:0007669"/>
    <property type="project" value="TreeGrafter"/>
</dbReference>
<evidence type="ECO:0000259" key="7">
    <source>
        <dbReference type="PROSITE" id="PS50021"/>
    </source>
</evidence>
<proteinExistence type="predicted"/>
<dbReference type="AlphaFoldDB" id="A0AAN8Q803"/>
<feature type="domain" description="Calponin-homology (CH)" evidence="7">
    <location>
        <begin position="139"/>
        <end position="249"/>
    </location>
</feature>
<dbReference type="InterPro" id="IPR052403">
    <property type="entry name" value="LINC-complex_assoc"/>
</dbReference>
<comment type="subcellular location">
    <subcellularLocation>
        <location evidence="1">Membrane</location>
    </subcellularLocation>
</comment>
<dbReference type="InterPro" id="IPR036872">
    <property type="entry name" value="CH_dom_sf"/>
</dbReference>
<evidence type="ECO:0000313" key="8">
    <source>
        <dbReference type="EMBL" id="KAK6196003.1"/>
    </source>
</evidence>
<keyword evidence="5" id="KW-0472">Membrane</keyword>
<dbReference type="GO" id="GO:0005737">
    <property type="term" value="C:cytoplasm"/>
    <property type="evidence" value="ECO:0007669"/>
    <property type="project" value="TreeGrafter"/>
</dbReference>
<evidence type="ECO:0000256" key="6">
    <source>
        <dbReference type="ARBA" id="ARBA00023203"/>
    </source>
</evidence>
<evidence type="ECO:0000256" key="2">
    <source>
        <dbReference type="ARBA" id="ARBA00022692"/>
    </source>
</evidence>
<sequence length="258" mass="29702">MENVGYPHAIRRDSEVCNRFHNLKDEQQRIQIKTFTNWINATLSKNNNDQRKVTDLMSDIKDGVILLNILETLTNSKLAKEMPKSTRRPLQINNVSTALNYLRRRGMKLVNINCTDIVDGKPSIVLGLVWKIILHLQIQNTLSRRLRRTNSQDIGKLLTRSTSLEAKDFGQSWRSGELFNKLINRIKPGAIVEQRIQPENVRENLQNAFKIAERDLDIPQLLDPDDVDVDKPDEVSIITYVGEFIKKYPDEVDGCLKV</sequence>
<keyword evidence="3" id="KW-0677">Repeat</keyword>
<dbReference type="GO" id="GO:0007097">
    <property type="term" value="P:nuclear migration"/>
    <property type="evidence" value="ECO:0007669"/>
    <property type="project" value="TreeGrafter"/>
</dbReference>
<dbReference type="Pfam" id="PF00307">
    <property type="entry name" value="CH"/>
    <property type="match status" value="2"/>
</dbReference>
<dbReference type="Gene3D" id="1.10.418.10">
    <property type="entry name" value="Calponin-like domain"/>
    <property type="match status" value="2"/>
</dbReference>
<dbReference type="PANTHER" id="PTHR47535">
    <property type="entry name" value="MUSCLE-SPECIFIC PROTEIN 300 KDA, ISOFORM G"/>
    <property type="match status" value="1"/>
</dbReference>
<reference evidence="8 9" key="1">
    <citation type="submission" date="2024-01" db="EMBL/GenBank/DDBJ databases">
        <title>The genome of the rayed Mediterranean limpet Patella caerulea (Linnaeus, 1758).</title>
        <authorList>
            <person name="Anh-Thu Weber A."/>
            <person name="Halstead-Nussloch G."/>
        </authorList>
    </citation>
    <scope>NUCLEOTIDE SEQUENCE [LARGE SCALE GENOMIC DNA]</scope>
    <source>
        <strain evidence="8">AATW-2023a</strain>
        <tissue evidence="8">Whole specimen</tissue>
    </source>
</reference>
<name>A0AAN8Q803_PATCE</name>
<evidence type="ECO:0000256" key="5">
    <source>
        <dbReference type="ARBA" id="ARBA00023136"/>
    </source>
</evidence>
<evidence type="ECO:0000256" key="4">
    <source>
        <dbReference type="ARBA" id="ARBA00022989"/>
    </source>
</evidence>
<dbReference type="GO" id="GO:0034993">
    <property type="term" value="C:meiotic nuclear membrane microtubule tethering complex"/>
    <property type="evidence" value="ECO:0007669"/>
    <property type="project" value="TreeGrafter"/>
</dbReference>
<evidence type="ECO:0000256" key="3">
    <source>
        <dbReference type="ARBA" id="ARBA00022737"/>
    </source>
</evidence>
<evidence type="ECO:0000313" key="9">
    <source>
        <dbReference type="Proteomes" id="UP001347796"/>
    </source>
</evidence>
<accession>A0AAN8Q803</accession>
<dbReference type="InterPro" id="IPR001589">
    <property type="entry name" value="Actinin_actin-bd_CS"/>
</dbReference>
<dbReference type="InterPro" id="IPR001715">
    <property type="entry name" value="CH_dom"/>
</dbReference>
<comment type="caution">
    <text evidence="8">The sequence shown here is derived from an EMBL/GenBank/DDBJ whole genome shotgun (WGS) entry which is preliminary data.</text>
</comment>
<dbReference type="SMART" id="SM00033">
    <property type="entry name" value="CH"/>
    <property type="match status" value="2"/>
</dbReference>
<dbReference type="EMBL" id="JAZGQO010000001">
    <property type="protein sequence ID" value="KAK6196003.1"/>
    <property type="molecule type" value="Genomic_DNA"/>
</dbReference>
<dbReference type="PROSITE" id="PS00019">
    <property type="entry name" value="ACTININ_1"/>
    <property type="match status" value="1"/>
</dbReference>
<dbReference type="PROSITE" id="PS50021">
    <property type="entry name" value="CH"/>
    <property type="match status" value="2"/>
</dbReference>
<dbReference type="SUPFAM" id="SSF47576">
    <property type="entry name" value="Calponin-homology domain, CH-domain"/>
    <property type="match status" value="1"/>
</dbReference>
<dbReference type="Proteomes" id="UP001347796">
    <property type="component" value="Unassembled WGS sequence"/>
</dbReference>
<gene>
    <name evidence="8" type="ORF">SNE40_001313</name>
</gene>
<protein>
    <recommendedName>
        <fullName evidence="7">Calponin-homology (CH) domain-containing protein</fullName>
    </recommendedName>
</protein>
<evidence type="ECO:0000256" key="1">
    <source>
        <dbReference type="ARBA" id="ARBA00004370"/>
    </source>
</evidence>
<keyword evidence="6" id="KW-0009">Actin-binding</keyword>
<keyword evidence="9" id="KW-1185">Reference proteome</keyword>
<dbReference type="PANTHER" id="PTHR47535:SF1">
    <property type="entry name" value="NESPRIN-1"/>
    <property type="match status" value="1"/>
</dbReference>